<dbReference type="InterPro" id="IPR016186">
    <property type="entry name" value="C-type_lectin-like/link_sf"/>
</dbReference>
<evidence type="ECO:0000256" key="3">
    <source>
        <dbReference type="PROSITE-ProRule" id="PRU00076"/>
    </source>
</evidence>
<dbReference type="CDD" id="cd00104">
    <property type="entry name" value="KAZAL_FS"/>
    <property type="match status" value="1"/>
</dbReference>
<dbReference type="SMART" id="SM00179">
    <property type="entry name" value="EGF_CA"/>
    <property type="match status" value="1"/>
</dbReference>
<sequence>MLFPCVRAQYSRLDKSGVERGKLDIQARDGSHCEYASFGSSFSSGTPVRVFASINHGNRSSTVHDTAFVWVEDVTTSRFKACLVQGGQGAGGNTTIDWFAFQGSQTGVQHEEASFTLFTTGTQCSQVAFPQAFSAVPKVHVTVQHATLDQRQDAMSIWMENVTTSQFEVCIRESRAFDGAHNNLVVNWMAYENYPSSWKAKESSEIVFSGKDVPTAENNYALCTNVNFTEPFYSPPVVLTNVINGDSNNANIACPMKGPLSSWLEEVTNNYFRVCIRDSAGYNGQRSDIMVDYLVVGDLDPCRNINCTYHSHCEASSPWKFACVCEDSCPSYEEQVCASDGRTFNNLCLLQQEICTKRGNYTNYHPGSCTDVCQDDWKYFRGYCYSKVSSCDSWSSSQGTCAIQGANLPSIHSQEENVYVQSLHGGEQSWLGLTDINSEGSFMWSDGAPYDFHHWAKKQPNNFRNQDCVHTLGFIKNHNYEWNDINCTDCHRFTCKRDYNECDGFSYDCPASASCVNNDGSYSCQCNSGYRLNANGNCTGLYSIDNNLVRIESVFYVSIKHDITCFILFPNTEKKVEDEI</sequence>
<dbReference type="Proteomes" id="UP001163046">
    <property type="component" value="Unassembled WGS sequence"/>
</dbReference>
<dbReference type="InterPro" id="IPR002350">
    <property type="entry name" value="Kazal_dom"/>
</dbReference>
<dbReference type="InterPro" id="IPR001304">
    <property type="entry name" value="C-type_lectin-like"/>
</dbReference>
<dbReference type="GO" id="GO:0005509">
    <property type="term" value="F:calcium ion binding"/>
    <property type="evidence" value="ECO:0007669"/>
    <property type="project" value="InterPro"/>
</dbReference>
<dbReference type="InterPro" id="IPR000152">
    <property type="entry name" value="EGF-type_Asp/Asn_hydroxyl_site"/>
</dbReference>
<dbReference type="OrthoDB" id="418245at2759"/>
<dbReference type="InterPro" id="IPR001881">
    <property type="entry name" value="EGF-like_Ca-bd_dom"/>
</dbReference>
<evidence type="ECO:0000256" key="2">
    <source>
        <dbReference type="ARBA" id="ARBA00023157"/>
    </source>
</evidence>
<dbReference type="PANTHER" id="PTHR22803">
    <property type="entry name" value="MANNOSE, PHOSPHOLIPASE, LECTIN RECEPTOR RELATED"/>
    <property type="match status" value="1"/>
</dbReference>
<reference evidence="7" key="1">
    <citation type="submission" date="2023-01" db="EMBL/GenBank/DDBJ databases">
        <title>Genome assembly of the deep-sea coral Lophelia pertusa.</title>
        <authorList>
            <person name="Herrera S."/>
            <person name="Cordes E."/>
        </authorList>
    </citation>
    <scope>NUCLEOTIDE SEQUENCE</scope>
    <source>
        <strain evidence="7">USNM1676648</strain>
        <tissue evidence="7">Polyp</tissue>
    </source>
</reference>
<evidence type="ECO:0000256" key="1">
    <source>
        <dbReference type="ARBA" id="ARBA00022536"/>
    </source>
</evidence>
<keyword evidence="2" id="KW-1015">Disulfide bond</keyword>
<dbReference type="InterPro" id="IPR050111">
    <property type="entry name" value="C-type_lectin/snaclec_domain"/>
</dbReference>
<dbReference type="InterPro" id="IPR018378">
    <property type="entry name" value="C-type_lectin_CS"/>
</dbReference>
<dbReference type="SMART" id="SM00280">
    <property type="entry name" value="KAZAL"/>
    <property type="match status" value="1"/>
</dbReference>
<dbReference type="AlphaFoldDB" id="A0A9W9YTC2"/>
<dbReference type="Pfam" id="PF07648">
    <property type="entry name" value="Kazal_2"/>
    <property type="match status" value="1"/>
</dbReference>
<dbReference type="PROSITE" id="PS00010">
    <property type="entry name" value="ASX_HYDROXYL"/>
    <property type="match status" value="1"/>
</dbReference>
<protein>
    <submittedName>
        <fullName evidence="7">Uncharacterized protein</fullName>
    </submittedName>
</protein>
<dbReference type="GO" id="GO:0030246">
    <property type="term" value="F:carbohydrate binding"/>
    <property type="evidence" value="ECO:0007669"/>
    <property type="project" value="InterPro"/>
</dbReference>
<dbReference type="SUPFAM" id="SSF56436">
    <property type="entry name" value="C-type lectin-like"/>
    <property type="match status" value="1"/>
</dbReference>
<dbReference type="Pfam" id="PF07645">
    <property type="entry name" value="EGF_CA"/>
    <property type="match status" value="1"/>
</dbReference>
<dbReference type="SUPFAM" id="SSF141086">
    <property type="entry name" value="Agglutinin HPA-like"/>
    <property type="match status" value="1"/>
</dbReference>
<dbReference type="Pfam" id="PF00059">
    <property type="entry name" value="Lectin_C"/>
    <property type="match status" value="1"/>
</dbReference>
<dbReference type="InterPro" id="IPR000742">
    <property type="entry name" value="EGF"/>
</dbReference>
<dbReference type="InterPro" id="IPR049883">
    <property type="entry name" value="NOTCH1_EGF-like"/>
</dbReference>
<dbReference type="InterPro" id="IPR037221">
    <property type="entry name" value="H-type_lectin_dom_sf"/>
</dbReference>
<dbReference type="CDD" id="cd00054">
    <property type="entry name" value="EGF_CA"/>
    <property type="match status" value="1"/>
</dbReference>
<feature type="domain" description="Kazal-like" evidence="6">
    <location>
        <begin position="324"/>
        <end position="371"/>
    </location>
</feature>
<dbReference type="Gene3D" id="2.10.25.10">
    <property type="entry name" value="Laminin"/>
    <property type="match status" value="1"/>
</dbReference>
<dbReference type="PROSITE" id="PS50041">
    <property type="entry name" value="C_TYPE_LECTIN_2"/>
    <property type="match status" value="1"/>
</dbReference>
<dbReference type="EMBL" id="MU827307">
    <property type="protein sequence ID" value="KAJ7362164.1"/>
    <property type="molecule type" value="Genomic_DNA"/>
</dbReference>
<comment type="caution">
    <text evidence="3">Lacks conserved residue(s) required for the propagation of feature annotation.</text>
</comment>
<evidence type="ECO:0000259" key="6">
    <source>
        <dbReference type="PROSITE" id="PS51465"/>
    </source>
</evidence>
<organism evidence="7 8">
    <name type="scientific">Desmophyllum pertusum</name>
    <dbReference type="NCBI Taxonomy" id="174260"/>
    <lineage>
        <taxon>Eukaryota</taxon>
        <taxon>Metazoa</taxon>
        <taxon>Cnidaria</taxon>
        <taxon>Anthozoa</taxon>
        <taxon>Hexacorallia</taxon>
        <taxon>Scleractinia</taxon>
        <taxon>Caryophylliina</taxon>
        <taxon>Caryophylliidae</taxon>
        <taxon>Desmophyllum</taxon>
    </lineage>
</organism>
<dbReference type="InterPro" id="IPR019019">
    <property type="entry name" value="H-type_lectin_domain"/>
</dbReference>
<dbReference type="PROSITE" id="PS00615">
    <property type="entry name" value="C_TYPE_LECTIN_1"/>
    <property type="match status" value="1"/>
</dbReference>
<dbReference type="PROSITE" id="PS01186">
    <property type="entry name" value="EGF_2"/>
    <property type="match status" value="1"/>
</dbReference>
<gene>
    <name evidence="7" type="ORF">OS493_013257</name>
</gene>
<keyword evidence="1 3" id="KW-0245">EGF-like domain</keyword>
<dbReference type="PROSITE" id="PS50026">
    <property type="entry name" value="EGF_3"/>
    <property type="match status" value="1"/>
</dbReference>
<dbReference type="InterPro" id="IPR018097">
    <property type="entry name" value="EGF_Ca-bd_CS"/>
</dbReference>
<evidence type="ECO:0000259" key="5">
    <source>
        <dbReference type="PROSITE" id="PS50041"/>
    </source>
</evidence>
<proteinExistence type="predicted"/>
<dbReference type="GO" id="GO:0007155">
    <property type="term" value="P:cell adhesion"/>
    <property type="evidence" value="ECO:0007669"/>
    <property type="project" value="InterPro"/>
</dbReference>
<comment type="caution">
    <text evidence="7">The sequence shown here is derived from an EMBL/GenBank/DDBJ whole genome shotgun (WGS) entry which is preliminary data.</text>
</comment>
<dbReference type="Gene3D" id="3.30.60.30">
    <property type="match status" value="1"/>
</dbReference>
<dbReference type="Gene3D" id="2.60.40.2080">
    <property type="match status" value="2"/>
</dbReference>
<dbReference type="InterPro" id="IPR016187">
    <property type="entry name" value="CTDL_fold"/>
</dbReference>
<evidence type="ECO:0000313" key="7">
    <source>
        <dbReference type="EMBL" id="KAJ7362164.1"/>
    </source>
</evidence>
<evidence type="ECO:0000313" key="8">
    <source>
        <dbReference type="Proteomes" id="UP001163046"/>
    </source>
</evidence>
<dbReference type="SMART" id="SM00034">
    <property type="entry name" value="CLECT"/>
    <property type="match status" value="1"/>
</dbReference>
<evidence type="ECO:0000259" key="4">
    <source>
        <dbReference type="PROSITE" id="PS50026"/>
    </source>
</evidence>
<dbReference type="PROSITE" id="PS01187">
    <property type="entry name" value="EGF_CA"/>
    <property type="match status" value="1"/>
</dbReference>
<dbReference type="PROSITE" id="PS51465">
    <property type="entry name" value="KAZAL_2"/>
    <property type="match status" value="1"/>
</dbReference>
<feature type="domain" description="EGF-like" evidence="4">
    <location>
        <begin position="498"/>
        <end position="539"/>
    </location>
</feature>
<feature type="domain" description="C-type lectin" evidence="5">
    <location>
        <begin position="380"/>
        <end position="496"/>
    </location>
</feature>
<dbReference type="Gene3D" id="3.10.100.10">
    <property type="entry name" value="Mannose-Binding Protein A, subunit A"/>
    <property type="match status" value="1"/>
</dbReference>
<name>A0A9W9YTC2_9CNID</name>
<accession>A0A9W9YTC2</accession>
<dbReference type="SUPFAM" id="SSF57196">
    <property type="entry name" value="EGF/Laminin"/>
    <property type="match status" value="1"/>
</dbReference>
<dbReference type="Pfam" id="PF09458">
    <property type="entry name" value="H_lectin"/>
    <property type="match status" value="1"/>
</dbReference>
<keyword evidence="8" id="KW-1185">Reference proteome</keyword>